<evidence type="ECO:0000313" key="3">
    <source>
        <dbReference type="EMBL" id="EXJ87144.1"/>
    </source>
</evidence>
<dbReference type="RefSeq" id="XP_007732423.1">
    <property type="nucleotide sequence ID" value="XM_007734233.1"/>
</dbReference>
<dbReference type="OrthoDB" id="5086080at2759"/>
<evidence type="ECO:0008006" key="5">
    <source>
        <dbReference type="Google" id="ProtNLM"/>
    </source>
</evidence>
<sequence length="576" mass="66458">MNPDTPPSGQMSSPVESAESRDNKGVSSRRLKKREIDRRCQRQARERTKTRIAYLEGLVEDFRRQDSSGQVATLMAQLQEVQAERELMAKALKEIQKTMDMHKPLKEKEQELEQALECNRSQSLVPSINPHVDCKPSLTSFADDAPPPLKAEGAAVWPANIPMHNFDLAIHSPPLKHAPEVVRLDNGSLLPPSQALVQAKAAREPDPLTPLRYADYWAAPRQACSCTSCHGRGRDRRPGHRAVWQGNYWKYFNEVLSERFEWSNVGPESDAQADDVPVRAMVEGWDAVVRRGPLHPSWQILRRIDESLFARSPKAARLAILRAMHLLLQFHTDSTTERYSRLPPWYMRRPSQNLAHSYAIDYFPWPGIRERFVFNEHDYCGNDFWYGLCKSLRLLWPYEFRDCYTREVETGLYKVSRTFDQRITDIRSWAMGPDFFQQYPELYNDIPAFDHISFDHISHTVGPKRRPSQKRLLPTPGSPETIGGTSEEEEIDCKPRSPEEDIQMQVRGYQPRQTTQSHSQNVYPNPQHDLNQHMYNISDFNPIVALDAFAYGAVNEVDFANVYQPEMPECYPDMIY</sequence>
<dbReference type="PANTHER" id="PTHR37012">
    <property type="entry name" value="B-ZIP TRANSCRIPTION FACTOR (EUROFUNG)-RELATED"/>
    <property type="match status" value="1"/>
</dbReference>
<comment type="caution">
    <text evidence="3">The sequence shown here is derived from an EMBL/GenBank/DDBJ whole genome shotgun (WGS) entry which is preliminary data.</text>
</comment>
<evidence type="ECO:0000256" key="1">
    <source>
        <dbReference type="SAM" id="Coils"/>
    </source>
</evidence>
<gene>
    <name evidence="3" type="ORF">A1O3_04102</name>
</gene>
<name>W9YXW7_9EURO</name>
<dbReference type="GeneID" id="19168223"/>
<feature type="region of interest" description="Disordered" evidence="2">
    <location>
        <begin position="460"/>
        <end position="498"/>
    </location>
</feature>
<feature type="compositionally biased region" description="Basic and acidic residues" evidence="2">
    <location>
        <begin position="34"/>
        <end position="43"/>
    </location>
</feature>
<dbReference type="EMBL" id="AMGY01000003">
    <property type="protein sequence ID" value="EXJ87144.1"/>
    <property type="molecule type" value="Genomic_DNA"/>
</dbReference>
<dbReference type="AlphaFoldDB" id="W9YXW7"/>
<evidence type="ECO:0000313" key="4">
    <source>
        <dbReference type="Proteomes" id="UP000019478"/>
    </source>
</evidence>
<protein>
    <recommendedName>
        <fullName evidence="5">BZIP domain-containing protein</fullName>
    </recommendedName>
</protein>
<evidence type="ECO:0000256" key="2">
    <source>
        <dbReference type="SAM" id="MobiDB-lite"/>
    </source>
</evidence>
<dbReference type="InterPro" id="IPR021833">
    <property type="entry name" value="DUF3425"/>
</dbReference>
<keyword evidence="1" id="KW-0175">Coiled coil</keyword>
<proteinExistence type="predicted"/>
<feature type="region of interest" description="Disordered" evidence="2">
    <location>
        <begin position="1"/>
        <end position="43"/>
    </location>
</feature>
<dbReference type="CDD" id="cd14688">
    <property type="entry name" value="bZIP_YAP"/>
    <property type="match status" value="1"/>
</dbReference>
<reference evidence="3 4" key="1">
    <citation type="submission" date="2013-03" db="EMBL/GenBank/DDBJ databases">
        <title>The Genome Sequence of Capronia epimyces CBS 606.96.</title>
        <authorList>
            <consortium name="The Broad Institute Genomics Platform"/>
            <person name="Cuomo C."/>
            <person name="de Hoog S."/>
            <person name="Gorbushina A."/>
            <person name="Walker B."/>
            <person name="Young S.K."/>
            <person name="Zeng Q."/>
            <person name="Gargeya S."/>
            <person name="Fitzgerald M."/>
            <person name="Haas B."/>
            <person name="Abouelleil A."/>
            <person name="Allen A.W."/>
            <person name="Alvarado L."/>
            <person name="Arachchi H.M."/>
            <person name="Berlin A.M."/>
            <person name="Chapman S.B."/>
            <person name="Gainer-Dewar J."/>
            <person name="Goldberg J."/>
            <person name="Griggs A."/>
            <person name="Gujja S."/>
            <person name="Hansen M."/>
            <person name="Howarth C."/>
            <person name="Imamovic A."/>
            <person name="Ireland A."/>
            <person name="Larimer J."/>
            <person name="McCowan C."/>
            <person name="Murphy C."/>
            <person name="Pearson M."/>
            <person name="Poon T.W."/>
            <person name="Priest M."/>
            <person name="Roberts A."/>
            <person name="Saif S."/>
            <person name="Shea T."/>
            <person name="Sisk P."/>
            <person name="Sykes S."/>
            <person name="Wortman J."/>
            <person name="Nusbaum C."/>
            <person name="Birren B."/>
        </authorList>
    </citation>
    <scope>NUCLEOTIDE SEQUENCE [LARGE SCALE GENOMIC DNA]</scope>
    <source>
        <strain evidence="3 4">CBS 606.96</strain>
    </source>
</reference>
<dbReference type="Proteomes" id="UP000019478">
    <property type="component" value="Unassembled WGS sequence"/>
</dbReference>
<feature type="coiled-coil region" evidence="1">
    <location>
        <begin position="71"/>
        <end position="98"/>
    </location>
</feature>
<organism evidence="3 4">
    <name type="scientific">Capronia epimyces CBS 606.96</name>
    <dbReference type="NCBI Taxonomy" id="1182542"/>
    <lineage>
        <taxon>Eukaryota</taxon>
        <taxon>Fungi</taxon>
        <taxon>Dikarya</taxon>
        <taxon>Ascomycota</taxon>
        <taxon>Pezizomycotina</taxon>
        <taxon>Eurotiomycetes</taxon>
        <taxon>Chaetothyriomycetidae</taxon>
        <taxon>Chaetothyriales</taxon>
        <taxon>Herpotrichiellaceae</taxon>
        <taxon>Capronia</taxon>
    </lineage>
</organism>
<keyword evidence="4" id="KW-1185">Reference proteome</keyword>
<dbReference type="Pfam" id="PF11905">
    <property type="entry name" value="DUF3425"/>
    <property type="match status" value="1"/>
</dbReference>
<dbReference type="PANTHER" id="PTHR37012:SF7">
    <property type="entry name" value="B-ZIP TRANSCRIPTION FACTOR (EUROFUNG)-RELATED"/>
    <property type="match status" value="1"/>
</dbReference>
<dbReference type="eggNOG" id="ENOG502SKDE">
    <property type="taxonomic scope" value="Eukaryota"/>
</dbReference>
<accession>W9YXW7</accession>
<dbReference type="HOGENOM" id="CLU_028818_2_1_1"/>